<dbReference type="Proteomes" id="UP001271007">
    <property type="component" value="Unassembled WGS sequence"/>
</dbReference>
<dbReference type="InterPro" id="IPR019826">
    <property type="entry name" value="Carboxylesterase_B_AS"/>
</dbReference>
<feature type="domain" description="Carboxylesterase type B" evidence="4">
    <location>
        <begin position="1"/>
        <end position="232"/>
    </location>
</feature>
<dbReference type="EC" id="3.1.1.-" evidence="3"/>
<dbReference type="InterPro" id="IPR002018">
    <property type="entry name" value="CarbesteraseB"/>
</dbReference>
<dbReference type="InterPro" id="IPR050309">
    <property type="entry name" value="Type-B_Carboxylest/Lipase"/>
</dbReference>
<reference evidence="5" key="1">
    <citation type="submission" date="2023-04" db="EMBL/GenBank/DDBJ databases">
        <title>Black Yeasts Isolated from many extreme environments.</title>
        <authorList>
            <person name="Coleine C."/>
            <person name="Stajich J.E."/>
            <person name="Selbmann L."/>
        </authorList>
    </citation>
    <scope>NUCLEOTIDE SEQUENCE</scope>
    <source>
        <strain evidence="5">CCFEE 5312</strain>
    </source>
</reference>
<evidence type="ECO:0000313" key="6">
    <source>
        <dbReference type="Proteomes" id="UP001271007"/>
    </source>
</evidence>
<evidence type="ECO:0000256" key="3">
    <source>
        <dbReference type="RuleBase" id="RU361235"/>
    </source>
</evidence>
<evidence type="ECO:0000259" key="4">
    <source>
        <dbReference type="Pfam" id="PF00135"/>
    </source>
</evidence>
<dbReference type="PROSITE" id="PS00122">
    <property type="entry name" value="CARBOXYLESTERASE_B_1"/>
    <property type="match status" value="1"/>
</dbReference>
<organism evidence="5 6">
    <name type="scientific">Extremus antarcticus</name>
    <dbReference type="NCBI Taxonomy" id="702011"/>
    <lineage>
        <taxon>Eukaryota</taxon>
        <taxon>Fungi</taxon>
        <taxon>Dikarya</taxon>
        <taxon>Ascomycota</taxon>
        <taxon>Pezizomycotina</taxon>
        <taxon>Dothideomycetes</taxon>
        <taxon>Dothideomycetidae</taxon>
        <taxon>Mycosphaerellales</taxon>
        <taxon>Extremaceae</taxon>
        <taxon>Extremus</taxon>
    </lineage>
</organism>
<keyword evidence="2 3" id="KW-0378">Hydrolase</keyword>
<dbReference type="Gene3D" id="3.40.50.1820">
    <property type="entry name" value="alpha/beta hydrolase"/>
    <property type="match status" value="1"/>
</dbReference>
<keyword evidence="6" id="KW-1185">Reference proteome</keyword>
<evidence type="ECO:0000256" key="2">
    <source>
        <dbReference type="ARBA" id="ARBA00022801"/>
    </source>
</evidence>
<evidence type="ECO:0000313" key="5">
    <source>
        <dbReference type="EMBL" id="KAK3049038.1"/>
    </source>
</evidence>
<dbReference type="Pfam" id="PF00135">
    <property type="entry name" value="COesterase"/>
    <property type="match status" value="1"/>
</dbReference>
<dbReference type="InterPro" id="IPR029058">
    <property type="entry name" value="AB_hydrolase_fold"/>
</dbReference>
<name>A0AAJ0G621_9PEZI</name>
<protein>
    <recommendedName>
        <fullName evidence="3">Carboxylic ester hydrolase</fullName>
        <ecNumber evidence="3">3.1.1.-</ecNumber>
    </recommendedName>
</protein>
<sequence>MVWIHGGGYGAGGNGFHISAIMATNGNTFIAVSIQYRLGAFGFLSSDEVGRFGTPNAGILDQQMALHWVQQYIHLFGGDSTRVTIFGESAGAGAVMLLNIAYGGTLGTSSFRNSITSSPYLPFQYGYKDWQPSQAYYAFAAAAGCNVMDAYLNGGPFQNNQSTSIFKCLSQADSAALIAANVQESQSGTWGSWAFLPVTDGRLIQDRPSKQLGERRVNGVNHLAGHNAMEGASDNAWGGQGYKYQFSVPNAYHGADGAAFLRSPFTTSYYSTDFIYAFQRMYGNFIVNDDPSVSSLIANGVTRQNSTENPLSDFPPYNIYDRQLMDLNTTCPVNIEVGGLPYCTGGNQKNEFRLADAYSWEGGRGTRCGFWKSVGKLVPE</sequence>
<accession>A0AAJ0G621</accession>
<dbReference type="AlphaFoldDB" id="A0AAJ0G621"/>
<comment type="caution">
    <text evidence="5">The sequence shown here is derived from an EMBL/GenBank/DDBJ whole genome shotgun (WGS) entry which is preliminary data.</text>
</comment>
<proteinExistence type="inferred from homology"/>
<dbReference type="PANTHER" id="PTHR11559">
    <property type="entry name" value="CARBOXYLESTERASE"/>
    <property type="match status" value="1"/>
</dbReference>
<gene>
    <name evidence="5" type="ORF">LTR09_009692</name>
</gene>
<dbReference type="EMBL" id="JAWDJX010000043">
    <property type="protein sequence ID" value="KAK3049038.1"/>
    <property type="molecule type" value="Genomic_DNA"/>
</dbReference>
<evidence type="ECO:0000256" key="1">
    <source>
        <dbReference type="ARBA" id="ARBA00005964"/>
    </source>
</evidence>
<comment type="similarity">
    <text evidence="1 3">Belongs to the type-B carboxylesterase/lipase family.</text>
</comment>
<dbReference type="GO" id="GO:0016787">
    <property type="term" value="F:hydrolase activity"/>
    <property type="evidence" value="ECO:0007669"/>
    <property type="project" value="UniProtKB-KW"/>
</dbReference>
<dbReference type="SUPFAM" id="SSF53474">
    <property type="entry name" value="alpha/beta-Hydrolases"/>
    <property type="match status" value="1"/>
</dbReference>